<keyword evidence="2" id="KW-1185">Reference proteome</keyword>
<reference evidence="2" key="1">
    <citation type="journal article" date="2021" name="BMC Genomics">
        <title>Chromosome-level genome assembly and manually-curated proteome of model necrotroph Parastagonospora nodorum Sn15 reveals a genome-wide trove of candidate effector homologs, and redundancy of virulence-related functions within an accessory chromosome.</title>
        <authorList>
            <person name="Bertazzoni S."/>
            <person name="Jones D.A.B."/>
            <person name="Phan H.T."/>
            <person name="Tan K.-C."/>
            <person name="Hane J.K."/>
        </authorList>
    </citation>
    <scope>NUCLEOTIDE SEQUENCE [LARGE SCALE GENOMIC DNA]</scope>
    <source>
        <strain evidence="2">SN15 / ATCC MYA-4574 / FGSC 10173)</strain>
    </source>
</reference>
<dbReference type="Proteomes" id="UP000663193">
    <property type="component" value="Chromosome 14"/>
</dbReference>
<protein>
    <submittedName>
        <fullName evidence="1">Uncharacterized protein</fullName>
    </submittedName>
</protein>
<evidence type="ECO:0000313" key="2">
    <source>
        <dbReference type="Proteomes" id="UP000663193"/>
    </source>
</evidence>
<dbReference type="AlphaFoldDB" id="A0A7U2I7N7"/>
<sequence length="58" mass="5778">MSSLGAGQWGFVIGAAPPGATMGGSTSGLKAVKWQLVCAQTGAVFKRKVRVGEGVAEA</sequence>
<name>A0A7U2I7N7_PHANO</name>
<organism evidence="1 2">
    <name type="scientific">Phaeosphaeria nodorum (strain SN15 / ATCC MYA-4574 / FGSC 10173)</name>
    <name type="common">Glume blotch fungus</name>
    <name type="synonym">Parastagonospora nodorum</name>
    <dbReference type="NCBI Taxonomy" id="321614"/>
    <lineage>
        <taxon>Eukaryota</taxon>
        <taxon>Fungi</taxon>
        <taxon>Dikarya</taxon>
        <taxon>Ascomycota</taxon>
        <taxon>Pezizomycotina</taxon>
        <taxon>Dothideomycetes</taxon>
        <taxon>Pleosporomycetidae</taxon>
        <taxon>Pleosporales</taxon>
        <taxon>Pleosporineae</taxon>
        <taxon>Phaeosphaeriaceae</taxon>
        <taxon>Parastagonospora</taxon>
    </lineage>
</organism>
<gene>
    <name evidence="1" type="ORF">JI435_418320</name>
</gene>
<dbReference type="VEuPathDB" id="FungiDB:JI435_418320"/>
<proteinExistence type="predicted"/>
<dbReference type="EMBL" id="CP069036">
    <property type="protein sequence ID" value="QRD02643.1"/>
    <property type="molecule type" value="Genomic_DNA"/>
</dbReference>
<accession>A0A7U2I7N7</accession>
<evidence type="ECO:0000313" key="1">
    <source>
        <dbReference type="EMBL" id="QRD02643.1"/>
    </source>
</evidence>